<comment type="similarity">
    <text evidence="2">Belongs to the Asterix family.</text>
</comment>
<evidence type="ECO:0000256" key="2">
    <source>
        <dbReference type="ARBA" id="ARBA00009066"/>
    </source>
</evidence>
<gene>
    <name evidence="7" type="ORF">CHC_T00003117001</name>
</gene>
<evidence type="ECO:0000256" key="4">
    <source>
        <dbReference type="ARBA" id="ARBA00022989"/>
    </source>
</evidence>
<dbReference type="PANTHER" id="PTHR13193:SF0">
    <property type="entry name" value="PAT COMPLEX SUBUNIT ASTERIX"/>
    <property type="match status" value="1"/>
</dbReference>
<dbReference type="GO" id="GO:0005789">
    <property type="term" value="C:endoplasmic reticulum membrane"/>
    <property type="evidence" value="ECO:0007669"/>
    <property type="project" value="InterPro"/>
</dbReference>
<evidence type="ECO:0008006" key="9">
    <source>
        <dbReference type="Google" id="ProtNLM"/>
    </source>
</evidence>
<dbReference type="PANTHER" id="PTHR13193">
    <property type="entry name" value="CGI-140"/>
    <property type="match status" value="1"/>
</dbReference>
<comment type="subcellular location">
    <subcellularLocation>
        <location evidence="1">Membrane</location>
    </subcellularLocation>
</comment>
<keyword evidence="4 6" id="KW-1133">Transmembrane helix</keyword>
<evidence type="ECO:0000256" key="1">
    <source>
        <dbReference type="ARBA" id="ARBA00004370"/>
    </source>
</evidence>
<dbReference type="STRING" id="2769.R7QAG0"/>
<keyword evidence="5 6" id="KW-0472">Membrane</keyword>
<dbReference type="GO" id="GO:0044183">
    <property type="term" value="F:protein folding chaperone"/>
    <property type="evidence" value="ECO:0007669"/>
    <property type="project" value="InterPro"/>
</dbReference>
<dbReference type="InterPro" id="IPR005351">
    <property type="entry name" value="ASTER"/>
</dbReference>
<dbReference type="PhylomeDB" id="R7QAG0"/>
<dbReference type="AlphaFoldDB" id="R7QAG0"/>
<reference evidence="8" key="1">
    <citation type="journal article" date="2013" name="Proc. Natl. Acad. Sci. U.S.A.">
        <title>Genome structure and metabolic features in the red seaweed Chondrus crispus shed light on evolution of the Archaeplastida.</title>
        <authorList>
            <person name="Collen J."/>
            <person name="Porcel B."/>
            <person name="Carre W."/>
            <person name="Ball S.G."/>
            <person name="Chaparro C."/>
            <person name="Tonon T."/>
            <person name="Barbeyron T."/>
            <person name="Michel G."/>
            <person name="Noel B."/>
            <person name="Valentin K."/>
            <person name="Elias M."/>
            <person name="Artiguenave F."/>
            <person name="Arun A."/>
            <person name="Aury J.M."/>
            <person name="Barbosa-Neto J.F."/>
            <person name="Bothwell J.H."/>
            <person name="Bouget F.Y."/>
            <person name="Brillet L."/>
            <person name="Cabello-Hurtado F."/>
            <person name="Capella-Gutierrez S."/>
            <person name="Charrier B."/>
            <person name="Cladiere L."/>
            <person name="Cock J.M."/>
            <person name="Coelho S.M."/>
            <person name="Colleoni C."/>
            <person name="Czjzek M."/>
            <person name="Da Silva C."/>
            <person name="Delage L."/>
            <person name="Denoeud F."/>
            <person name="Deschamps P."/>
            <person name="Dittami S.M."/>
            <person name="Gabaldon T."/>
            <person name="Gachon C.M."/>
            <person name="Groisillier A."/>
            <person name="Herve C."/>
            <person name="Jabbari K."/>
            <person name="Katinka M."/>
            <person name="Kloareg B."/>
            <person name="Kowalczyk N."/>
            <person name="Labadie K."/>
            <person name="Leblanc C."/>
            <person name="Lopez P.J."/>
            <person name="McLachlan D.H."/>
            <person name="Meslet-Cladiere L."/>
            <person name="Moustafa A."/>
            <person name="Nehr Z."/>
            <person name="Nyvall Collen P."/>
            <person name="Panaud O."/>
            <person name="Partensky F."/>
            <person name="Poulain J."/>
            <person name="Rensing S.A."/>
            <person name="Rousvoal S."/>
            <person name="Samson G."/>
            <person name="Symeonidi A."/>
            <person name="Weissenbach J."/>
            <person name="Zambounis A."/>
            <person name="Wincker P."/>
            <person name="Boyen C."/>
        </authorList>
    </citation>
    <scope>NUCLEOTIDE SEQUENCE [LARGE SCALE GENOMIC DNA]</scope>
    <source>
        <strain evidence="8">cv. Stackhouse</strain>
    </source>
</reference>
<dbReference type="EMBL" id="HG001691">
    <property type="protein sequence ID" value="CDF34416.1"/>
    <property type="molecule type" value="Genomic_DNA"/>
</dbReference>
<sequence>MGKVRTDPRSEERIRQMEIAPVSIDDLSSDFYSLSALVFAFMAIMFKIRIYSWLTCLLSFASLANQRYSSMDSKSVVATLSLIVLTFISTHVSVKGQPVMAPMLPWLQRG</sequence>
<feature type="transmembrane region" description="Helical" evidence="6">
    <location>
        <begin position="76"/>
        <end position="94"/>
    </location>
</feature>
<feature type="transmembrane region" description="Helical" evidence="6">
    <location>
        <begin position="31"/>
        <end position="64"/>
    </location>
</feature>
<evidence type="ECO:0000256" key="5">
    <source>
        <dbReference type="ARBA" id="ARBA00023136"/>
    </source>
</evidence>
<dbReference type="Proteomes" id="UP000012073">
    <property type="component" value="Unassembled WGS sequence"/>
</dbReference>
<name>R7QAG0_CHOCR</name>
<proteinExistence type="inferred from homology"/>
<dbReference type="Pfam" id="PF03669">
    <property type="entry name" value="ASTER"/>
    <property type="match status" value="1"/>
</dbReference>
<evidence type="ECO:0000256" key="6">
    <source>
        <dbReference type="SAM" id="Phobius"/>
    </source>
</evidence>
<keyword evidence="8" id="KW-1185">Reference proteome</keyword>
<dbReference type="OrthoDB" id="10447123at2759"/>
<dbReference type="RefSeq" id="XP_005714235.1">
    <property type="nucleotide sequence ID" value="XM_005714178.1"/>
</dbReference>
<organism evidence="7 8">
    <name type="scientific">Chondrus crispus</name>
    <name type="common">Carrageen Irish moss</name>
    <name type="synonym">Polymorpha crispa</name>
    <dbReference type="NCBI Taxonomy" id="2769"/>
    <lineage>
        <taxon>Eukaryota</taxon>
        <taxon>Rhodophyta</taxon>
        <taxon>Florideophyceae</taxon>
        <taxon>Rhodymeniophycidae</taxon>
        <taxon>Gigartinales</taxon>
        <taxon>Gigartinaceae</taxon>
        <taxon>Chondrus</taxon>
    </lineage>
</organism>
<dbReference type="GO" id="GO:0045048">
    <property type="term" value="P:protein insertion into ER membrane"/>
    <property type="evidence" value="ECO:0007669"/>
    <property type="project" value="InterPro"/>
</dbReference>
<evidence type="ECO:0000256" key="3">
    <source>
        <dbReference type="ARBA" id="ARBA00022692"/>
    </source>
</evidence>
<evidence type="ECO:0000313" key="7">
    <source>
        <dbReference type="EMBL" id="CDF34416.1"/>
    </source>
</evidence>
<evidence type="ECO:0000313" key="8">
    <source>
        <dbReference type="Proteomes" id="UP000012073"/>
    </source>
</evidence>
<dbReference type="Gramene" id="CDF34416">
    <property type="protein sequence ID" value="CDF34416"/>
    <property type="gene ID" value="CHC_T00003117001"/>
</dbReference>
<keyword evidence="3 6" id="KW-0812">Transmembrane</keyword>
<accession>R7QAG0</accession>
<protein>
    <recommendedName>
        <fullName evidence="9">Protein Asterix</fullName>
    </recommendedName>
</protein>
<dbReference type="GeneID" id="17321942"/>
<dbReference type="KEGG" id="ccp:CHC_T00003117001"/>